<dbReference type="Proteomes" id="UP000694397">
    <property type="component" value="Chromosome 4"/>
</dbReference>
<feature type="compositionally biased region" description="Basic and acidic residues" evidence="1">
    <location>
        <begin position="289"/>
        <end position="307"/>
    </location>
</feature>
<evidence type="ECO:0000313" key="3">
    <source>
        <dbReference type="Proteomes" id="UP000694397"/>
    </source>
</evidence>
<feature type="region of interest" description="Disordered" evidence="1">
    <location>
        <begin position="1"/>
        <end position="35"/>
    </location>
</feature>
<feature type="compositionally biased region" description="Basic and acidic residues" evidence="1">
    <location>
        <begin position="1"/>
        <end position="12"/>
    </location>
</feature>
<dbReference type="KEGG" id="sfm:108936021"/>
<accession>A0A8C9RJJ0</accession>
<dbReference type="PANTHER" id="PTHR14726:SF1">
    <property type="entry name" value="JHY PROTEIN HOMOLOG"/>
    <property type="match status" value="1"/>
</dbReference>
<dbReference type="CTD" id="79864"/>
<dbReference type="InterPro" id="IPR027968">
    <property type="entry name" value="JHY"/>
</dbReference>
<keyword evidence="3" id="KW-1185">Reference proteome</keyword>
<feature type="compositionally biased region" description="Acidic residues" evidence="1">
    <location>
        <begin position="26"/>
        <end position="35"/>
    </location>
</feature>
<dbReference type="AlphaFoldDB" id="A0A8C9RJJ0"/>
<feature type="compositionally biased region" description="Polar residues" evidence="1">
    <location>
        <begin position="219"/>
        <end position="236"/>
    </location>
</feature>
<evidence type="ECO:0000313" key="2">
    <source>
        <dbReference type="Ensembl" id="ENSSFOP00015017690.1"/>
    </source>
</evidence>
<dbReference type="GeneID" id="108936021"/>
<reference evidence="2" key="3">
    <citation type="submission" date="2025-09" db="UniProtKB">
        <authorList>
            <consortium name="Ensembl"/>
        </authorList>
    </citation>
    <scope>IDENTIFICATION</scope>
</reference>
<sequence>MDTDSIGRKQEEPDTTGGSGENNCGGEEEKDDELYDSLELPALTQEKGISRGISKILPMQQNKVHKISRLGHQADEYADLRYDPNWKLNFEQLYNDRNQLALLESRYFLFREVSEEGLCSEEGDVAGREIEKQRNISRVPAVTFSPGTSEHRLELSSEMPPTPYHPPWREHMVNHTELRGSAHRSPRLAPEGAPDRNHSHEQLVKAHEHFDGTDGRSAGQHQFSEQKYAHDSQTVKNKQEKAGRKAKPLRLLPTVKEARAKRDIVERNKVTLGMNTPKQGSYLWTHENKGEKGYTKKNESETREKVYSADSLEDVDEALDAEQRWQRRAQKLKLAQGCSAKKGQKAERNNHNPAQDRRQNLPRSLAHEDRNGKRVSPVSDASQWSKASAPALQPKCLQGTPTVNLNINVNTPSDIMSFLDQQTSEHSVSTSHNPVLRARPPGIYHLPTVGSHLNLWLAPSQVVPYYNPRLAQQIPALPSSDQGADQQNLERQNFRGGRSGGLLLPDQGNPSFVSMDPTKARGLPAKWQHAVEQVVYQDLGNQRIMQQYKSCLLSPGLTPPSSRLYQVLPPIGQTAGSSAEPSSQRSGQRVNSLRRSVSEGYLAKLEKQKQLKERAAYKAYTLKDYKSLQKDIKLGGLGPNYKISEVTAEKMRRQREYSNTIREQNKKIVKDASLVSRDPVDKDNKDMVPRMKALEYARNIPKPKVPSQQKNREVTKKESFTEHVQNLEYLDISQLATLEMLRKRHEEEKQAIAHFRIPQLI</sequence>
<feature type="compositionally biased region" description="Basic and acidic residues" evidence="1">
    <location>
        <begin position="344"/>
        <end position="372"/>
    </location>
</feature>
<feature type="region of interest" description="Disordered" evidence="1">
    <location>
        <begin position="571"/>
        <end position="594"/>
    </location>
</feature>
<feature type="region of interest" description="Disordered" evidence="1">
    <location>
        <begin position="333"/>
        <end position="387"/>
    </location>
</feature>
<dbReference type="GeneTree" id="ENSGT00390000002823"/>
<dbReference type="PANTHER" id="PTHR14726">
    <property type="entry name" value="JHY PROTEIN HOMOLOG"/>
    <property type="match status" value="1"/>
</dbReference>
<feature type="compositionally biased region" description="Polar residues" evidence="1">
    <location>
        <begin position="574"/>
        <end position="594"/>
    </location>
</feature>
<dbReference type="Ensembl" id="ENSSFOT00015017891.2">
    <property type="protein sequence ID" value="ENSSFOP00015017690.1"/>
    <property type="gene ID" value="ENSSFOG00015011377.2"/>
</dbReference>
<feature type="region of interest" description="Disordered" evidence="1">
    <location>
        <begin position="179"/>
        <end position="245"/>
    </location>
</feature>
<evidence type="ECO:0000256" key="1">
    <source>
        <dbReference type="SAM" id="MobiDB-lite"/>
    </source>
</evidence>
<dbReference type="Pfam" id="PF15261">
    <property type="entry name" value="JHY"/>
    <property type="match status" value="1"/>
</dbReference>
<dbReference type="GO" id="GO:0035082">
    <property type="term" value="P:axoneme assembly"/>
    <property type="evidence" value="ECO:0007669"/>
    <property type="project" value="TreeGrafter"/>
</dbReference>
<protein>
    <submittedName>
        <fullName evidence="2">Junctional cadherin complex regulator</fullName>
    </submittedName>
</protein>
<feature type="compositionally biased region" description="Basic and acidic residues" evidence="1">
    <location>
        <begin position="193"/>
        <end position="214"/>
    </location>
</feature>
<proteinExistence type="predicted"/>
<gene>
    <name evidence="2" type="primary">jhy</name>
</gene>
<dbReference type="OrthoDB" id="10057281at2759"/>
<feature type="region of interest" description="Disordered" evidence="1">
    <location>
        <begin position="289"/>
        <end position="308"/>
    </location>
</feature>
<reference evidence="2" key="2">
    <citation type="submission" date="2025-08" db="UniProtKB">
        <authorList>
            <consortium name="Ensembl"/>
        </authorList>
    </citation>
    <scope>IDENTIFICATION</scope>
</reference>
<feature type="region of interest" description="Disordered" evidence="1">
    <location>
        <begin position="143"/>
        <end position="166"/>
    </location>
</feature>
<organism evidence="2 3">
    <name type="scientific">Scleropages formosus</name>
    <name type="common">Asian bonytongue</name>
    <name type="synonym">Osteoglossum formosum</name>
    <dbReference type="NCBI Taxonomy" id="113540"/>
    <lineage>
        <taxon>Eukaryota</taxon>
        <taxon>Metazoa</taxon>
        <taxon>Chordata</taxon>
        <taxon>Craniata</taxon>
        <taxon>Vertebrata</taxon>
        <taxon>Euteleostomi</taxon>
        <taxon>Actinopterygii</taxon>
        <taxon>Neopterygii</taxon>
        <taxon>Teleostei</taxon>
        <taxon>Osteoglossocephala</taxon>
        <taxon>Osteoglossomorpha</taxon>
        <taxon>Osteoglossiformes</taxon>
        <taxon>Osteoglossidae</taxon>
        <taxon>Scleropages</taxon>
    </lineage>
</organism>
<reference evidence="2 3" key="1">
    <citation type="submission" date="2019-04" db="EMBL/GenBank/DDBJ databases">
        <authorList>
            <consortium name="Wellcome Sanger Institute Data Sharing"/>
        </authorList>
    </citation>
    <scope>NUCLEOTIDE SEQUENCE [LARGE SCALE GENOMIC DNA]</scope>
</reference>
<name>A0A8C9RJJ0_SCLFO</name>
<dbReference type="RefSeq" id="XP_018610570.1">
    <property type="nucleotide sequence ID" value="XM_018755054.1"/>
</dbReference>